<feature type="compositionally biased region" description="Low complexity" evidence="11">
    <location>
        <begin position="785"/>
        <end position="798"/>
    </location>
</feature>
<keyword evidence="7" id="KW-0325">Glycoprotein</keyword>
<evidence type="ECO:0000256" key="6">
    <source>
        <dbReference type="ARBA" id="ARBA00023170"/>
    </source>
</evidence>
<keyword evidence="3" id="KW-0732">Signal</keyword>
<dbReference type="AlphaFoldDB" id="A0A8C0RSU5"/>
<dbReference type="GO" id="GO:0016020">
    <property type="term" value="C:membrane"/>
    <property type="evidence" value="ECO:0007669"/>
    <property type="project" value="UniProtKB-SubCell"/>
</dbReference>
<dbReference type="InterPro" id="IPR031951">
    <property type="entry name" value="IL17R_D_N"/>
</dbReference>
<protein>
    <recommendedName>
        <fullName evidence="8">Interleukin-17 receptor D</fullName>
    </recommendedName>
    <alternativeName>
        <fullName evidence="10">Interleukin-17 receptor-like protein</fullName>
    </alternativeName>
    <alternativeName>
        <fullName evidence="9">Sef homolog</fullName>
    </alternativeName>
</protein>
<feature type="region of interest" description="Disordered" evidence="11">
    <location>
        <begin position="710"/>
        <end position="807"/>
    </location>
</feature>
<dbReference type="Pfam" id="PF16742">
    <property type="entry name" value="IL17R_D_N"/>
    <property type="match status" value="1"/>
</dbReference>
<accession>A0A8C0RSU5</accession>
<evidence type="ECO:0000256" key="4">
    <source>
        <dbReference type="ARBA" id="ARBA00022989"/>
    </source>
</evidence>
<keyword evidence="2" id="KW-0812">Transmembrane</keyword>
<organism evidence="13 14">
    <name type="scientific">Canis lupus familiaris</name>
    <name type="common">Dog</name>
    <name type="synonym">Canis familiaris</name>
    <dbReference type="NCBI Taxonomy" id="9615"/>
    <lineage>
        <taxon>Eukaryota</taxon>
        <taxon>Metazoa</taxon>
        <taxon>Chordata</taxon>
        <taxon>Craniata</taxon>
        <taxon>Vertebrata</taxon>
        <taxon>Euteleostomi</taxon>
        <taxon>Mammalia</taxon>
        <taxon>Eutheria</taxon>
        <taxon>Laurasiatheria</taxon>
        <taxon>Carnivora</taxon>
        <taxon>Caniformia</taxon>
        <taxon>Canidae</taxon>
        <taxon>Canis</taxon>
    </lineage>
</organism>
<dbReference type="PANTHER" id="PTHR15583:SF14">
    <property type="entry name" value="INTERLEUKIN-17 RECEPTOR D"/>
    <property type="match status" value="1"/>
</dbReference>
<evidence type="ECO:0000256" key="9">
    <source>
        <dbReference type="ARBA" id="ARBA00075208"/>
    </source>
</evidence>
<evidence type="ECO:0000313" key="14">
    <source>
        <dbReference type="Proteomes" id="UP000694429"/>
    </source>
</evidence>
<feature type="domain" description="SEFIR" evidence="12">
    <location>
        <begin position="452"/>
        <end position="606"/>
    </location>
</feature>
<evidence type="ECO:0000256" key="10">
    <source>
        <dbReference type="ARBA" id="ARBA00079879"/>
    </source>
</evidence>
<keyword evidence="6" id="KW-0675">Receptor</keyword>
<dbReference type="InterPro" id="IPR035897">
    <property type="entry name" value="Toll_tir_struct_dom_sf"/>
</dbReference>
<evidence type="ECO:0000313" key="13">
    <source>
        <dbReference type="Ensembl" id="ENSCAFP00030039372.1"/>
    </source>
</evidence>
<dbReference type="InterPro" id="IPR039465">
    <property type="entry name" value="IL-17_rcpt-like"/>
</dbReference>
<evidence type="ECO:0000259" key="12">
    <source>
        <dbReference type="PROSITE" id="PS51534"/>
    </source>
</evidence>
<dbReference type="SUPFAM" id="SSF52200">
    <property type="entry name" value="Toll/Interleukin receptor TIR domain"/>
    <property type="match status" value="1"/>
</dbReference>
<sequence>MSGEGGKNRGWGLSAETRGVAMGVGAAAGRGGAGRGQAAGVGLGAGPGEKGQGAGRRRMLRGAASSAAAAGATAHLGLAGGRQPGCGVRVGLGARTAMAPWLQLCSVFFTVNACLNGSQLAVAAGGSSRARGADTCGWRGVGPASRNSGLYNITFRYDNCTTYLNPVGKHVIADAQNITISQYACHDQVAVTILWSPGALGIEFLKGFRVILEELKSEGRRCQQLILKDPKQLNSSFKRTGMESQPFLNMKFETDYFVKIVPFPSIKNESNYHPFFFRTRACDLLLQPDNLACKPFWKPRNLNITQHGLDMQVSFDHAPHTFGFRFFYLHYKLKHEGPFKRKACKQEQNTETTSCLLQNVSPGDYIIELVDDTNTTRKVMHYALKPAHSPWAGPIRAVAITVPLVVISAFATLFTVMCRKKQQENIYSHLDEESSESSSYTTALPRERLRPRPKVFLCYSSKDGQNHMNVVRCFAYFLQDFCGCEVALDLWEDFSLCREGQREWVIQKIHESQFIIVVCSKGMKYFVDKKSYKHRGGGWGSGKGELFLVAVSAIAEKLRQAKQSSSGQLSKFITVYFDYSCEGDVPGVLDLSTKYKLMDNLPQLCSHLHSRDHGLPESGPHPGQVSRRNYFRSKSGRSLYVAICNMHQFIDEEPDWFEKQFVPLRPPPLHSREPVLEKFDSGLVLNDVVCKPGPDSSDFCLKAEAVAPGARADSPSEGPHLGLDQDTEVGPGPGGGSVLRPLLHAVKASGPSDMPRDSGIYDSSVPSSELSLPLMEGLSADHTETSSLTESVSSSSGLGEEDPPAFPSKLLTSGACKAEPGCCSYTGELHAVAPL</sequence>
<evidence type="ECO:0000256" key="8">
    <source>
        <dbReference type="ARBA" id="ARBA00069308"/>
    </source>
</evidence>
<dbReference type="Proteomes" id="UP000694429">
    <property type="component" value="Chromosome 20"/>
</dbReference>
<feature type="compositionally biased region" description="Low complexity" evidence="11">
    <location>
        <begin position="763"/>
        <end position="778"/>
    </location>
</feature>
<evidence type="ECO:0000256" key="1">
    <source>
        <dbReference type="ARBA" id="ARBA00004479"/>
    </source>
</evidence>
<evidence type="ECO:0000256" key="3">
    <source>
        <dbReference type="ARBA" id="ARBA00022729"/>
    </source>
</evidence>
<dbReference type="InterPro" id="IPR013568">
    <property type="entry name" value="SEFIR_dom"/>
</dbReference>
<dbReference type="FunFam" id="3.40.50.11530:FF:000003">
    <property type="entry name" value="Interleukin-17 receptor D"/>
    <property type="match status" value="1"/>
</dbReference>
<comment type="subcellular location">
    <subcellularLocation>
        <location evidence="1">Membrane</location>
        <topology evidence="1">Single-pass type I membrane protein</topology>
    </subcellularLocation>
</comment>
<reference evidence="13" key="1">
    <citation type="submission" date="2019-03" db="EMBL/GenBank/DDBJ databases">
        <authorList>
            <person name="Warren W.C."/>
            <person name="Johnson G.S."/>
        </authorList>
    </citation>
    <scope>NUCLEOTIDE SEQUENCE [LARGE SCALE GENOMIC DNA]</scope>
    <source>
        <strain evidence="13">Basenji</strain>
    </source>
</reference>
<reference evidence="13" key="2">
    <citation type="submission" date="2025-08" db="UniProtKB">
        <authorList>
            <consortium name="Ensembl"/>
        </authorList>
    </citation>
    <scope>IDENTIFICATION</scope>
</reference>
<dbReference type="Gene3D" id="3.40.50.11530">
    <property type="match status" value="1"/>
</dbReference>
<keyword evidence="4" id="KW-1133">Transmembrane helix</keyword>
<evidence type="ECO:0000256" key="5">
    <source>
        <dbReference type="ARBA" id="ARBA00023136"/>
    </source>
</evidence>
<evidence type="ECO:0000256" key="2">
    <source>
        <dbReference type="ARBA" id="ARBA00022692"/>
    </source>
</evidence>
<evidence type="ECO:0000256" key="7">
    <source>
        <dbReference type="ARBA" id="ARBA00023180"/>
    </source>
</evidence>
<name>A0A8C0RSU5_CANLF</name>
<dbReference type="PROSITE" id="PS51534">
    <property type="entry name" value="SEFIR"/>
    <property type="match status" value="1"/>
</dbReference>
<keyword evidence="5" id="KW-0472">Membrane</keyword>
<dbReference type="Pfam" id="PF08357">
    <property type="entry name" value="SEFIR"/>
    <property type="match status" value="1"/>
</dbReference>
<evidence type="ECO:0000256" key="11">
    <source>
        <dbReference type="SAM" id="MobiDB-lite"/>
    </source>
</evidence>
<dbReference type="GO" id="GO:0030368">
    <property type="term" value="F:interleukin-17 receptor activity"/>
    <property type="evidence" value="ECO:0007669"/>
    <property type="project" value="InterPro"/>
</dbReference>
<dbReference type="Ensembl" id="ENSCAFT00030045098.1">
    <property type="protein sequence ID" value="ENSCAFP00030039372.1"/>
    <property type="gene ID" value="ENSCAFG00030024506.1"/>
</dbReference>
<dbReference type="PANTHER" id="PTHR15583">
    <property type="entry name" value="INTERLEUKIN-17 RECEPTOR"/>
    <property type="match status" value="1"/>
</dbReference>
<proteinExistence type="predicted"/>